<dbReference type="Proteomes" id="UP000625527">
    <property type="component" value="Unassembled WGS sequence"/>
</dbReference>
<dbReference type="EMBL" id="JADAQT010000108">
    <property type="protein sequence ID" value="MBE1878491.1"/>
    <property type="molecule type" value="Genomic_DNA"/>
</dbReference>
<dbReference type="RefSeq" id="WP_192865011.1">
    <property type="nucleotide sequence ID" value="NZ_JADAQT010000108.1"/>
</dbReference>
<proteinExistence type="predicted"/>
<gene>
    <name evidence="1" type="ORF">IHE71_22600</name>
</gene>
<keyword evidence="2" id="KW-1185">Reference proteome</keyword>
<comment type="caution">
    <text evidence="1">The sequence shown here is derived from an EMBL/GenBank/DDBJ whole genome shotgun (WGS) entry which is preliminary data.</text>
</comment>
<reference evidence="1 2" key="1">
    <citation type="submission" date="2020-10" db="EMBL/GenBank/DDBJ databases">
        <title>Myceligenerans pegani sp. nov., an endophytic actinomycete isolated from Peganum harmala L. in Xinjiang, China.</title>
        <authorList>
            <person name="Xin L."/>
        </authorList>
    </citation>
    <scope>NUCLEOTIDE SEQUENCE [LARGE SCALE GENOMIC DNA]</scope>
    <source>
        <strain evidence="1 2">TRM65318</strain>
    </source>
</reference>
<name>A0ABR9N492_9MICO</name>
<organism evidence="1 2">
    <name type="scientific">Myceligenerans pegani</name>
    <dbReference type="NCBI Taxonomy" id="2776917"/>
    <lineage>
        <taxon>Bacteria</taxon>
        <taxon>Bacillati</taxon>
        <taxon>Actinomycetota</taxon>
        <taxon>Actinomycetes</taxon>
        <taxon>Micrococcales</taxon>
        <taxon>Promicromonosporaceae</taxon>
        <taxon>Myceligenerans</taxon>
    </lineage>
</organism>
<evidence type="ECO:0000313" key="1">
    <source>
        <dbReference type="EMBL" id="MBE1878491.1"/>
    </source>
</evidence>
<protein>
    <submittedName>
        <fullName evidence="1">Uncharacterized protein</fullName>
    </submittedName>
</protein>
<evidence type="ECO:0000313" key="2">
    <source>
        <dbReference type="Proteomes" id="UP000625527"/>
    </source>
</evidence>
<accession>A0ABR9N492</accession>
<dbReference type="Gene3D" id="3.40.570.10">
    <property type="entry name" value="Extracellular Endonuclease, subunit A"/>
    <property type="match status" value="1"/>
</dbReference>
<sequence length="81" mass="9103">MIEREVSKVVKAGEDVAYKVTPKYDGDAVIRTSIRIRAEGSNGYRLDYELSNRADLPLYSAEVKAGNLPKNEHGFRFGTRI</sequence>
<dbReference type="InterPro" id="IPR044929">
    <property type="entry name" value="DNA/RNA_non-sp_Endonuclease_sf"/>
</dbReference>